<feature type="compositionally biased region" description="Acidic residues" evidence="1">
    <location>
        <begin position="178"/>
        <end position="189"/>
    </location>
</feature>
<reference evidence="3 4" key="1">
    <citation type="submission" date="2018-12" db="EMBL/GenBank/DDBJ databases">
        <title>Draft genome sequence of Xylaria grammica IHI A82.</title>
        <authorList>
            <person name="Buettner E."/>
            <person name="Kellner H."/>
        </authorList>
    </citation>
    <scope>NUCLEOTIDE SEQUENCE [LARGE SCALE GENOMIC DNA]</scope>
    <source>
        <strain evidence="3 4">IHI A82</strain>
    </source>
</reference>
<feature type="region of interest" description="Disordered" evidence="1">
    <location>
        <begin position="175"/>
        <end position="226"/>
    </location>
</feature>
<dbReference type="Proteomes" id="UP000286045">
    <property type="component" value="Unassembled WGS sequence"/>
</dbReference>
<evidence type="ECO:0000256" key="1">
    <source>
        <dbReference type="SAM" id="MobiDB-lite"/>
    </source>
</evidence>
<gene>
    <name evidence="3" type="ORF">EKO27_g376</name>
</gene>
<keyword evidence="2" id="KW-0732">Signal</keyword>
<dbReference type="EMBL" id="RYZI01000004">
    <property type="protein sequence ID" value="RWA14772.1"/>
    <property type="molecule type" value="Genomic_DNA"/>
</dbReference>
<comment type="caution">
    <text evidence="3">The sequence shown here is derived from an EMBL/GenBank/DDBJ whole genome shotgun (WGS) entry which is preliminary data.</text>
</comment>
<accession>A0A439DK49</accession>
<proteinExistence type="predicted"/>
<sequence length="226" mass="24579">MHYTAFILSALAVPLAIARPALAQPSSNAQGIELYAPTYIMDTSAYWPEGGSPSTEIKCKEAGPSCVNFPPGAAPNETVSVRVFCVAQGHKKKIKLRPKLMSPCPEGSQCAVMSKRRTHHSLEDRSADTWLWLEDADGDVAGLSGEDVSSWINLDGLLREVDGGADDINITVLRDEAPPDEEPPDEEPPNVDVPGSTPDISGRKKNQPPYWPYCLVDDDDTGKHRR</sequence>
<keyword evidence="4" id="KW-1185">Reference proteome</keyword>
<evidence type="ECO:0000313" key="4">
    <source>
        <dbReference type="Proteomes" id="UP000286045"/>
    </source>
</evidence>
<protein>
    <submittedName>
        <fullName evidence="3">Uncharacterized protein</fullName>
    </submittedName>
</protein>
<feature type="signal peptide" evidence="2">
    <location>
        <begin position="1"/>
        <end position="23"/>
    </location>
</feature>
<name>A0A439DK49_9PEZI</name>
<feature type="chain" id="PRO_5019010345" evidence="2">
    <location>
        <begin position="24"/>
        <end position="226"/>
    </location>
</feature>
<dbReference type="AlphaFoldDB" id="A0A439DK49"/>
<evidence type="ECO:0000313" key="3">
    <source>
        <dbReference type="EMBL" id="RWA14772.1"/>
    </source>
</evidence>
<organism evidence="3 4">
    <name type="scientific">Xylaria grammica</name>
    <dbReference type="NCBI Taxonomy" id="363999"/>
    <lineage>
        <taxon>Eukaryota</taxon>
        <taxon>Fungi</taxon>
        <taxon>Dikarya</taxon>
        <taxon>Ascomycota</taxon>
        <taxon>Pezizomycotina</taxon>
        <taxon>Sordariomycetes</taxon>
        <taxon>Xylariomycetidae</taxon>
        <taxon>Xylariales</taxon>
        <taxon>Xylariaceae</taxon>
        <taxon>Xylaria</taxon>
    </lineage>
</organism>
<evidence type="ECO:0000256" key="2">
    <source>
        <dbReference type="SAM" id="SignalP"/>
    </source>
</evidence>